<keyword evidence="3" id="KW-1185">Reference proteome</keyword>
<dbReference type="EMBL" id="VSTH01000015">
    <property type="protein sequence ID" value="TYO67681.1"/>
    <property type="molecule type" value="Genomic_DNA"/>
</dbReference>
<gene>
    <name evidence="2" type="ORF">FXV83_04975</name>
</gene>
<evidence type="ECO:0000313" key="3">
    <source>
        <dbReference type="Proteomes" id="UP000324797"/>
    </source>
</evidence>
<organism evidence="2 3">
    <name type="scientific">Bradyrhizobium hipponense</name>
    <dbReference type="NCBI Taxonomy" id="2605638"/>
    <lineage>
        <taxon>Bacteria</taxon>
        <taxon>Pseudomonadati</taxon>
        <taxon>Pseudomonadota</taxon>
        <taxon>Alphaproteobacteria</taxon>
        <taxon>Hyphomicrobiales</taxon>
        <taxon>Nitrobacteraceae</taxon>
        <taxon>Bradyrhizobium</taxon>
    </lineage>
</organism>
<feature type="compositionally biased region" description="Polar residues" evidence="1">
    <location>
        <begin position="7"/>
        <end position="19"/>
    </location>
</feature>
<comment type="caution">
    <text evidence="2">The sequence shown here is derived from an EMBL/GenBank/DDBJ whole genome shotgun (WGS) entry which is preliminary data.</text>
</comment>
<protein>
    <submittedName>
        <fullName evidence="2">Uncharacterized protein</fullName>
    </submittedName>
</protein>
<feature type="compositionally biased region" description="Basic residues" evidence="1">
    <location>
        <begin position="26"/>
        <end position="40"/>
    </location>
</feature>
<feature type="region of interest" description="Disordered" evidence="1">
    <location>
        <begin position="1"/>
        <end position="51"/>
    </location>
</feature>
<feature type="compositionally biased region" description="Polar residues" evidence="1">
    <location>
        <begin position="42"/>
        <end position="51"/>
    </location>
</feature>
<sequence length="63" mass="6820">MRGLSPRRQTPHPSESVSTGVAALSHRGRGRSNWHPRPLTRRATQGHNATIPKSPSALLLAFG</sequence>
<proteinExistence type="predicted"/>
<evidence type="ECO:0000256" key="1">
    <source>
        <dbReference type="SAM" id="MobiDB-lite"/>
    </source>
</evidence>
<dbReference type="Proteomes" id="UP000324797">
    <property type="component" value="Unassembled WGS sequence"/>
</dbReference>
<evidence type="ECO:0000313" key="2">
    <source>
        <dbReference type="EMBL" id="TYO67681.1"/>
    </source>
</evidence>
<reference evidence="2 3" key="1">
    <citation type="submission" date="2019-08" db="EMBL/GenBank/DDBJ databases">
        <title>Bradyrhizobium hipponensis sp. nov., a rhizobium isolated from a Lupinus angustifolius root nodule in Tunisia.</title>
        <authorList>
            <person name="Off K."/>
            <person name="Rejili M."/>
            <person name="Mars M."/>
            <person name="Brachmann A."/>
            <person name="Marin M."/>
        </authorList>
    </citation>
    <scope>NUCLEOTIDE SEQUENCE [LARGE SCALE GENOMIC DNA]</scope>
    <source>
        <strain evidence="3">aSej3</strain>
    </source>
</reference>
<accession>A0A5S4YTG1</accession>
<dbReference type="AlphaFoldDB" id="A0A5S4YTG1"/>
<name>A0A5S4YTG1_9BRAD</name>